<feature type="domain" description="Glycosyl hydrolase family 32 N-terminal" evidence="6">
    <location>
        <begin position="43"/>
        <end position="395"/>
    </location>
</feature>
<dbReference type="OrthoDB" id="202537at2759"/>
<dbReference type="InterPro" id="IPR001362">
    <property type="entry name" value="Glyco_hydro_32"/>
</dbReference>
<dbReference type="InterPro" id="IPR013148">
    <property type="entry name" value="Glyco_hydro_32_N"/>
</dbReference>
<dbReference type="GO" id="GO:0005737">
    <property type="term" value="C:cytoplasm"/>
    <property type="evidence" value="ECO:0007669"/>
    <property type="project" value="TreeGrafter"/>
</dbReference>
<dbReference type="InterPro" id="IPR013189">
    <property type="entry name" value="Glyco_hydro_32_C"/>
</dbReference>
<name>A0A9W9FW81_9EURO</name>
<evidence type="ECO:0000313" key="9">
    <source>
        <dbReference type="Proteomes" id="UP001149165"/>
    </source>
</evidence>
<keyword evidence="3 5" id="KW-0378">Hydrolase</keyword>
<evidence type="ECO:0000256" key="2">
    <source>
        <dbReference type="ARBA" id="ARBA00022729"/>
    </source>
</evidence>
<reference evidence="8" key="1">
    <citation type="submission" date="2022-11" db="EMBL/GenBank/DDBJ databases">
        <authorList>
            <person name="Petersen C."/>
        </authorList>
    </citation>
    <scope>NUCLEOTIDE SEQUENCE</scope>
    <source>
        <strain evidence="8">IBT 30069</strain>
    </source>
</reference>
<keyword evidence="2" id="KW-0732">Signal</keyword>
<dbReference type="InterPro" id="IPR023296">
    <property type="entry name" value="Glyco_hydro_beta-prop_sf"/>
</dbReference>
<dbReference type="GO" id="GO:0005987">
    <property type="term" value="P:sucrose catabolic process"/>
    <property type="evidence" value="ECO:0007669"/>
    <property type="project" value="TreeGrafter"/>
</dbReference>
<evidence type="ECO:0000256" key="1">
    <source>
        <dbReference type="ARBA" id="ARBA00009902"/>
    </source>
</evidence>
<dbReference type="PANTHER" id="PTHR42800">
    <property type="entry name" value="EXOINULINASE INUD (AFU_ORTHOLOGUE AFUA_5G00480)"/>
    <property type="match status" value="1"/>
</dbReference>
<dbReference type="GO" id="GO:0004575">
    <property type="term" value="F:sucrose alpha-glucosidase activity"/>
    <property type="evidence" value="ECO:0007669"/>
    <property type="project" value="TreeGrafter"/>
</dbReference>
<protein>
    <submittedName>
        <fullName evidence="8">Glycoside hydrolase family 32</fullName>
    </submittedName>
</protein>
<dbReference type="EMBL" id="JAPQKH010000003">
    <property type="protein sequence ID" value="KAJ5107577.1"/>
    <property type="molecule type" value="Genomic_DNA"/>
</dbReference>
<evidence type="ECO:0000259" key="7">
    <source>
        <dbReference type="Pfam" id="PF08244"/>
    </source>
</evidence>
<evidence type="ECO:0000313" key="8">
    <source>
        <dbReference type="EMBL" id="KAJ5107577.1"/>
    </source>
</evidence>
<dbReference type="AlphaFoldDB" id="A0A9W9FW81"/>
<dbReference type="SMART" id="SM00640">
    <property type="entry name" value="Glyco_32"/>
    <property type="match status" value="1"/>
</dbReference>
<feature type="domain" description="Glycosyl hydrolase family 32 C-terminal" evidence="7">
    <location>
        <begin position="437"/>
        <end position="590"/>
    </location>
</feature>
<dbReference type="SUPFAM" id="SSF75005">
    <property type="entry name" value="Arabinanase/levansucrase/invertase"/>
    <property type="match status" value="1"/>
</dbReference>
<dbReference type="Gene3D" id="2.60.120.560">
    <property type="entry name" value="Exo-inulinase, domain 1"/>
    <property type="match status" value="1"/>
</dbReference>
<organism evidence="8 9">
    <name type="scientific">Penicillium angulare</name>
    <dbReference type="NCBI Taxonomy" id="116970"/>
    <lineage>
        <taxon>Eukaryota</taxon>
        <taxon>Fungi</taxon>
        <taxon>Dikarya</taxon>
        <taxon>Ascomycota</taxon>
        <taxon>Pezizomycotina</taxon>
        <taxon>Eurotiomycetes</taxon>
        <taxon>Eurotiomycetidae</taxon>
        <taxon>Eurotiales</taxon>
        <taxon>Aspergillaceae</taxon>
        <taxon>Penicillium</taxon>
    </lineage>
</organism>
<dbReference type="PANTHER" id="PTHR42800:SF3">
    <property type="entry name" value="GLYCOSYL HYDROLASE FAMILY 32 N-TERMINAL DOMAIN-CONTAINING PROTEIN"/>
    <property type="match status" value="1"/>
</dbReference>
<dbReference type="CDD" id="cd18621">
    <property type="entry name" value="GH32_XdINV-like"/>
    <property type="match status" value="1"/>
</dbReference>
<evidence type="ECO:0000256" key="3">
    <source>
        <dbReference type="ARBA" id="ARBA00022801"/>
    </source>
</evidence>
<sequence>MSVLLNSPDVSEQVFQERHPQSYLDSHGHTNDLKESSSRPAFHLTAPNGWLNDPCGLGYDPATGLYHLFFQWNPYGNDWGNMSWGHATSPDLVTWERSSTPALAPTAEYDKCGVFTGCLRATDVHGNPGALTAIYTSVSHLPIHFTLPYTTGCESLSLAVSNDGGESWKRQDCNPILPGPPENLPVTGWRDPCLTTWTRKRSSLARSSQSQLHGFISGGIKGQNPAVFVYTVNPNDIRQWNYIGPLVDVGLNFRPSRWSGDFGVNWEVANFTTLRDDLNESRDFIIMGVEGCIPAEKSAPNAGEARQRRDPRGQMWMSVTSAGIDDSTSDALTKFASGGFFDHGCLYAANSFWDPETSQRIVYGWVTEEDLPDGPRHHQGWSGMISVPRVVNLMTLRNVTKARHSSLNTITSIEAIDLFDGNGYTVHTLGISPDSRLSRLRKEAKHHRITNASLSTPSLSTAASLPLTTARWELQSEFSVSQSCKSVGIEIAHSADFEDRTILTWDSTSETFMIDRPLVKDAKINHGRESAPHTLFTYMHGQQETEETLKIHAFFDRSVLEVFVNNRTAITTRIYHPSDRSFGVRFFAEPIVEGLENPSTTLLQADVWDGIGTCA</sequence>
<dbReference type="Pfam" id="PF00251">
    <property type="entry name" value="Glyco_hydro_32N"/>
    <property type="match status" value="1"/>
</dbReference>
<gene>
    <name evidence="8" type="ORF">N7456_004252</name>
</gene>
<evidence type="ECO:0000256" key="4">
    <source>
        <dbReference type="ARBA" id="ARBA00023295"/>
    </source>
</evidence>
<comment type="similarity">
    <text evidence="1 5">Belongs to the glycosyl hydrolase 32 family.</text>
</comment>
<evidence type="ECO:0000256" key="5">
    <source>
        <dbReference type="RuleBase" id="RU362110"/>
    </source>
</evidence>
<dbReference type="FunFam" id="2.115.10.20:FF:000011">
    <property type="entry name" value="Glycosyl hydrolases family 32 superfamily"/>
    <property type="match status" value="1"/>
</dbReference>
<reference evidence="8" key="2">
    <citation type="journal article" date="2023" name="IMA Fungus">
        <title>Comparative genomic study of the Penicillium genus elucidates a diverse pangenome and 15 lateral gene transfer events.</title>
        <authorList>
            <person name="Petersen C."/>
            <person name="Sorensen T."/>
            <person name="Nielsen M.R."/>
            <person name="Sondergaard T.E."/>
            <person name="Sorensen J.L."/>
            <person name="Fitzpatrick D.A."/>
            <person name="Frisvad J.C."/>
            <person name="Nielsen K.L."/>
        </authorList>
    </citation>
    <scope>NUCLEOTIDE SEQUENCE</scope>
    <source>
        <strain evidence="8">IBT 30069</strain>
    </source>
</reference>
<dbReference type="Gene3D" id="2.115.10.20">
    <property type="entry name" value="Glycosyl hydrolase domain, family 43"/>
    <property type="match status" value="1"/>
</dbReference>
<dbReference type="Proteomes" id="UP001149165">
    <property type="component" value="Unassembled WGS sequence"/>
</dbReference>
<dbReference type="Pfam" id="PF08244">
    <property type="entry name" value="Glyco_hydro_32C"/>
    <property type="match status" value="1"/>
</dbReference>
<accession>A0A9W9FW81</accession>
<keyword evidence="4 5" id="KW-0326">Glycosidase</keyword>
<proteinExistence type="inferred from homology"/>
<comment type="caution">
    <text evidence="8">The sequence shown here is derived from an EMBL/GenBank/DDBJ whole genome shotgun (WGS) entry which is preliminary data.</text>
</comment>
<dbReference type="InterPro" id="IPR013320">
    <property type="entry name" value="ConA-like_dom_sf"/>
</dbReference>
<evidence type="ECO:0000259" key="6">
    <source>
        <dbReference type="Pfam" id="PF00251"/>
    </source>
</evidence>
<dbReference type="SUPFAM" id="SSF49899">
    <property type="entry name" value="Concanavalin A-like lectins/glucanases"/>
    <property type="match status" value="1"/>
</dbReference>
<keyword evidence="9" id="KW-1185">Reference proteome</keyword>